<reference evidence="1 2" key="1">
    <citation type="submission" date="2016-11" db="EMBL/GenBank/DDBJ databases">
        <title>Sphingorhabdus sp. LPB0140, isolated from marine environment.</title>
        <authorList>
            <person name="Kim E."/>
            <person name="Yi H."/>
        </authorList>
    </citation>
    <scope>NUCLEOTIDE SEQUENCE [LARGE SCALE GENOMIC DNA]</scope>
    <source>
        <strain evidence="1 2">LPB0140</strain>
    </source>
</reference>
<dbReference type="AlphaFoldDB" id="A0A1L3J9W4"/>
<dbReference type="KEGG" id="sphl:LPB140_02870"/>
<dbReference type="EMBL" id="CP018154">
    <property type="protein sequence ID" value="APG61942.1"/>
    <property type="molecule type" value="Genomic_DNA"/>
</dbReference>
<gene>
    <name evidence="1" type="ORF">LPB140_02870</name>
</gene>
<organism evidence="1 2">
    <name type="scientific">Sphingorhabdus lutea</name>
    <dbReference type="NCBI Taxonomy" id="1913578"/>
    <lineage>
        <taxon>Bacteria</taxon>
        <taxon>Pseudomonadati</taxon>
        <taxon>Pseudomonadota</taxon>
        <taxon>Alphaproteobacteria</taxon>
        <taxon>Sphingomonadales</taxon>
        <taxon>Sphingomonadaceae</taxon>
        <taxon>Sphingorhabdus</taxon>
    </lineage>
</organism>
<keyword evidence="2" id="KW-1185">Reference proteome</keyword>
<name>A0A1L3J9W4_9SPHN</name>
<proteinExistence type="predicted"/>
<accession>A0A1L3J9W4</accession>
<dbReference type="Proteomes" id="UP000242561">
    <property type="component" value="Chromosome"/>
</dbReference>
<protein>
    <submittedName>
        <fullName evidence="1">Uncharacterized protein</fullName>
    </submittedName>
</protein>
<dbReference type="InterPro" id="IPR036584">
    <property type="entry name" value="FliS_sf"/>
</dbReference>
<dbReference type="STRING" id="1913578.LPB140_02870"/>
<dbReference type="GO" id="GO:0044780">
    <property type="term" value="P:bacterial-type flagellum assembly"/>
    <property type="evidence" value="ECO:0007669"/>
    <property type="project" value="InterPro"/>
</dbReference>
<evidence type="ECO:0000313" key="1">
    <source>
        <dbReference type="EMBL" id="APG61942.1"/>
    </source>
</evidence>
<sequence length="137" mass="15294">MDIISMALPKEYRPSHAMAGRHHRHALELSALLKGLEPHAASEILHDELNHILTLIKMGSHPTQKAWREQWRDNHLARGQAVLTALIAHMEMSSDASSDLLIQIYQSMAVNLRIIGQKNDAGLLDQLILTANKLAVD</sequence>
<evidence type="ECO:0000313" key="2">
    <source>
        <dbReference type="Proteomes" id="UP000242561"/>
    </source>
</evidence>
<dbReference type="SUPFAM" id="SSF101116">
    <property type="entry name" value="Flagellar export chaperone FliS"/>
    <property type="match status" value="1"/>
</dbReference>